<name>A0A0E9VQL8_ANGAN</name>
<reference evidence="1" key="1">
    <citation type="submission" date="2014-11" db="EMBL/GenBank/DDBJ databases">
        <authorList>
            <person name="Amaro Gonzalez C."/>
        </authorList>
    </citation>
    <scope>NUCLEOTIDE SEQUENCE</scope>
</reference>
<sequence length="26" mass="2786">MKPLLISVVLCFSGKSLLHSEAVRGT</sequence>
<dbReference type="AlphaFoldDB" id="A0A0E9VQL8"/>
<dbReference type="EMBL" id="GBXM01028246">
    <property type="protein sequence ID" value="JAH80331.1"/>
    <property type="molecule type" value="Transcribed_RNA"/>
</dbReference>
<protein>
    <submittedName>
        <fullName evidence="1">Uncharacterized protein</fullName>
    </submittedName>
</protein>
<reference evidence="1" key="2">
    <citation type="journal article" date="2015" name="Fish Shellfish Immunol.">
        <title>Early steps in the European eel (Anguilla anguilla)-Vibrio vulnificus interaction in the gills: Role of the RtxA13 toxin.</title>
        <authorList>
            <person name="Callol A."/>
            <person name="Pajuelo D."/>
            <person name="Ebbesson L."/>
            <person name="Teles M."/>
            <person name="MacKenzie S."/>
            <person name="Amaro C."/>
        </authorList>
    </citation>
    <scope>NUCLEOTIDE SEQUENCE</scope>
</reference>
<evidence type="ECO:0000313" key="1">
    <source>
        <dbReference type="EMBL" id="JAH80331.1"/>
    </source>
</evidence>
<organism evidence="1">
    <name type="scientific">Anguilla anguilla</name>
    <name type="common">European freshwater eel</name>
    <name type="synonym">Muraena anguilla</name>
    <dbReference type="NCBI Taxonomy" id="7936"/>
    <lineage>
        <taxon>Eukaryota</taxon>
        <taxon>Metazoa</taxon>
        <taxon>Chordata</taxon>
        <taxon>Craniata</taxon>
        <taxon>Vertebrata</taxon>
        <taxon>Euteleostomi</taxon>
        <taxon>Actinopterygii</taxon>
        <taxon>Neopterygii</taxon>
        <taxon>Teleostei</taxon>
        <taxon>Anguilliformes</taxon>
        <taxon>Anguillidae</taxon>
        <taxon>Anguilla</taxon>
    </lineage>
</organism>
<accession>A0A0E9VQL8</accession>
<proteinExistence type="predicted"/>